<keyword evidence="2" id="KW-0067">ATP-binding</keyword>
<dbReference type="InterPro" id="IPR021228">
    <property type="entry name" value="BrxD"/>
</dbReference>
<evidence type="ECO:0000256" key="1">
    <source>
        <dbReference type="SAM" id="MobiDB-lite"/>
    </source>
</evidence>
<sequence>MSRLRERDRQAILNSLRTGVVPRVGQQHIQVGRAAELKALISDIVTLADGGSAVRFIIGEYGSGKTFFLNLVGSIAREKKLVTVSADLSPDRRLHATGGQGRALYAMLMRNMATRAKPDGGALASVTERFVTQALQQADQTGISPEAAIKEGLNSLMEMHGGYAFAEVVQAYWKGHDTGNVELQQAAIQWLRGEFSTKTEARHALGVRTIIDDANVYQSLKLMARFVRLAGFEGLLVTLDEMVNLYKLSNSQARNANYEQILGIVNDALQGSTEGLGVMFGGTPEFLMDPRRGLYSYEALQSRLAENRFARDGLVDLSGPVIRLTNLTQEDLYLLLLNIRQVFARGESGTDLLPDEGLEAFLDHCHNQIGDAYFKTPRNSVKEFTQFLSLLEQNPDVNWDSLIKKIEIAPESTDQIPEAPSSQSVSPTSELTPAAAAASADVSQEDEDGEDDNFATFKL</sequence>
<gene>
    <name evidence="2" type="ORF">EI547_03525</name>
</gene>
<organism evidence="2 3">
    <name type="scientific">Halomonas colorata</name>
    <dbReference type="NCBI Taxonomy" id="2742615"/>
    <lineage>
        <taxon>Bacteria</taxon>
        <taxon>Pseudomonadati</taxon>
        <taxon>Pseudomonadota</taxon>
        <taxon>Gammaproteobacteria</taxon>
        <taxon>Oceanospirillales</taxon>
        <taxon>Halomonadaceae</taxon>
        <taxon>Halomonas</taxon>
    </lineage>
</organism>
<dbReference type="InterPro" id="IPR027417">
    <property type="entry name" value="P-loop_NTPase"/>
</dbReference>
<accession>A0ABR9FV53</accession>
<feature type="compositionally biased region" description="Acidic residues" evidence="1">
    <location>
        <begin position="443"/>
        <end position="453"/>
    </location>
</feature>
<dbReference type="RefSeq" id="WP_192537017.1">
    <property type="nucleotide sequence ID" value="NZ_RRZB01000005.1"/>
</dbReference>
<dbReference type="SUPFAM" id="SSF52540">
    <property type="entry name" value="P-loop containing nucleoside triphosphate hydrolases"/>
    <property type="match status" value="1"/>
</dbReference>
<feature type="region of interest" description="Disordered" evidence="1">
    <location>
        <begin position="410"/>
        <end position="459"/>
    </location>
</feature>
<keyword evidence="2" id="KW-0547">Nucleotide-binding</keyword>
<name>A0ABR9FV53_9GAMM</name>
<dbReference type="Proteomes" id="UP001645038">
    <property type="component" value="Unassembled WGS sequence"/>
</dbReference>
<dbReference type="EMBL" id="RRZB01000005">
    <property type="protein sequence ID" value="MBE0462530.1"/>
    <property type="molecule type" value="Genomic_DNA"/>
</dbReference>
<protein>
    <submittedName>
        <fullName evidence="2">ATP-binding protein</fullName>
    </submittedName>
</protein>
<comment type="caution">
    <text evidence="2">The sequence shown here is derived from an EMBL/GenBank/DDBJ whole genome shotgun (WGS) entry which is preliminary data.</text>
</comment>
<proteinExistence type="predicted"/>
<reference evidence="2 3" key="1">
    <citation type="submission" date="2020-07" db="EMBL/GenBank/DDBJ databases">
        <title>Halophilic bacteria isolated from french cheeses.</title>
        <authorList>
            <person name="Kothe C.I."/>
            <person name="Farah-Kraiem B."/>
            <person name="Renault P."/>
            <person name="Dridi B."/>
        </authorList>
    </citation>
    <scope>NUCLEOTIDE SEQUENCE [LARGE SCALE GENOMIC DNA]</scope>
    <source>
        <strain evidence="2 3">FME20</strain>
    </source>
</reference>
<evidence type="ECO:0000313" key="2">
    <source>
        <dbReference type="EMBL" id="MBE0462530.1"/>
    </source>
</evidence>
<dbReference type="GO" id="GO:0005524">
    <property type="term" value="F:ATP binding"/>
    <property type="evidence" value="ECO:0007669"/>
    <property type="project" value="UniProtKB-KW"/>
</dbReference>
<evidence type="ECO:0000313" key="3">
    <source>
        <dbReference type="Proteomes" id="UP001645038"/>
    </source>
</evidence>
<feature type="compositionally biased region" description="Polar residues" evidence="1">
    <location>
        <begin position="412"/>
        <end position="431"/>
    </location>
</feature>
<keyword evidence="3" id="KW-1185">Reference proteome</keyword>
<dbReference type="Pfam" id="PF10923">
    <property type="entry name" value="BrxC_BrxD"/>
    <property type="match status" value="1"/>
</dbReference>